<dbReference type="InterPro" id="IPR050708">
    <property type="entry name" value="T6SS_VgrG/RHS"/>
</dbReference>
<evidence type="ECO:0000313" key="2">
    <source>
        <dbReference type="Proteomes" id="UP000320643"/>
    </source>
</evidence>
<dbReference type="PROSITE" id="PS51257">
    <property type="entry name" value="PROKAR_LIPOPROTEIN"/>
    <property type="match status" value="1"/>
</dbReference>
<evidence type="ECO:0000313" key="1">
    <source>
        <dbReference type="EMBL" id="TRW23998.1"/>
    </source>
</evidence>
<reference evidence="1 2" key="1">
    <citation type="submission" date="2019-07" db="EMBL/GenBank/DDBJ databases">
        <title>Flavobacterium sp. nov., isolated from glacier ice.</title>
        <authorList>
            <person name="Liu Q."/>
            <person name="Xin Y.-H."/>
        </authorList>
    </citation>
    <scope>NUCLEOTIDE SEQUENCE [LARGE SCALE GENOMIC DNA]</scope>
    <source>
        <strain evidence="1 2">ZT4R6</strain>
    </source>
</reference>
<dbReference type="AlphaFoldDB" id="A0A552V0K3"/>
<dbReference type="PANTHER" id="PTHR32305">
    <property type="match status" value="1"/>
</dbReference>
<name>A0A552V0K3_9FLAO</name>
<gene>
    <name evidence="1" type="ORF">FMM05_12640</name>
</gene>
<organism evidence="1 2">
    <name type="scientific">Flavobacterium zepuense</name>
    <dbReference type="NCBI Taxonomy" id="2593302"/>
    <lineage>
        <taxon>Bacteria</taxon>
        <taxon>Pseudomonadati</taxon>
        <taxon>Bacteroidota</taxon>
        <taxon>Flavobacteriia</taxon>
        <taxon>Flavobacteriales</taxon>
        <taxon>Flavobacteriaceae</taxon>
        <taxon>Flavobacterium</taxon>
    </lineage>
</organism>
<comment type="caution">
    <text evidence="1">The sequence shown here is derived from an EMBL/GenBank/DDBJ whole genome shotgun (WGS) entry which is preliminary data.</text>
</comment>
<proteinExistence type="predicted"/>
<dbReference type="EMBL" id="VJVZ01000007">
    <property type="protein sequence ID" value="TRW23998.1"/>
    <property type="molecule type" value="Genomic_DNA"/>
</dbReference>
<dbReference type="Gene3D" id="2.180.10.10">
    <property type="entry name" value="RHS repeat-associated core"/>
    <property type="match status" value="1"/>
</dbReference>
<dbReference type="OrthoDB" id="1046747at2"/>
<protein>
    <recommendedName>
        <fullName evidence="3">YD repeat-containing protein</fullName>
    </recommendedName>
</protein>
<dbReference type="Proteomes" id="UP000320643">
    <property type="component" value="Unassembled WGS sequence"/>
</dbReference>
<dbReference type="PANTHER" id="PTHR32305:SF15">
    <property type="entry name" value="PROTEIN RHSA-RELATED"/>
    <property type="match status" value="1"/>
</dbReference>
<evidence type="ECO:0008006" key="3">
    <source>
        <dbReference type="Google" id="ProtNLM"/>
    </source>
</evidence>
<accession>A0A552V0K3</accession>
<keyword evidence="2" id="KW-1185">Reference proteome</keyword>
<sequence length="360" mass="41516">MKYFCALPLMLLLLTSCGDEKKEETLDRDKTDWAFYKLKGDVKTVTQKSYTYIDGVKGESTRDDQGQPDNDLEFDDKGLLIKQKLYRIANIPMEETSFSGRDKIIQKTQYISDKPGLISQYQYDESGKINTSITRRNPDNTQFDRIETKLKDGKVSEKTTFNAQNNPIDIITYDYDKDGNLAGENMFLGIQSVQVQSKYKYDDKKRKIAETRSTHDQLNSTTLYEYDDNDHLISSITTDDKGEVEYTEKCGYDDKGNLRSQVTYRRADNAESVELYTYDKNNNMTEATVTEKGAVVMKAMFAYDKFNNLTSTKSTDAKGKTVNSRTYQYSYDSANNWNKKIISINGKQKLIVERTFTYHK</sequence>
<dbReference type="RefSeq" id="WP_143373746.1">
    <property type="nucleotide sequence ID" value="NZ_VJVZ01000007.1"/>
</dbReference>